<evidence type="ECO:0000313" key="1">
    <source>
        <dbReference type="EMBL" id="TWU55869.1"/>
    </source>
</evidence>
<comment type="caution">
    <text evidence="1">The sequence shown here is derived from an EMBL/GenBank/DDBJ whole genome shotgun (WGS) entry which is preliminary data.</text>
</comment>
<organism evidence="1 2">
    <name type="scientific">Rubripirellula reticaptiva</name>
    <dbReference type="NCBI Taxonomy" id="2528013"/>
    <lineage>
        <taxon>Bacteria</taxon>
        <taxon>Pseudomonadati</taxon>
        <taxon>Planctomycetota</taxon>
        <taxon>Planctomycetia</taxon>
        <taxon>Pirellulales</taxon>
        <taxon>Pirellulaceae</taxon>
        <taxon>Rubripirellula</taxon>
    </lineage>
</organism>
<reference evidence="1 2" key="1">
    <citation type="submission" date="2019-02" db="EMBL/GenBank/DDBJ databases">
        <title>Deep-cultivation of Planctomycetes and their phenomic and genomic characterization uncovers novel biology.</title>
        <authorList>
            <person name="Wiegand S."/>
            <person name="Jogler M."/>
            <person name="Boedeker C."/>
            <person name="Pinto D."/>
            <person name="Vollmers J."/>
            <person name="Rivas-Marin E."/>
            <person name="Kohn T."/>
            <person name="Peeters S.H."/>
            <person name="Heuer A."/>
            <person name="Rast P."/>
            <person name="Oberbeckmann S."/>
            <person name="Bunk B."/>
            <person name="Jeske O."/>
            <person name="Meyerdierks A."/>
            <person name="Storesund J.E."/>
            <person name="Kallscheuer N."/>
            <person name="Luecker S."/>
            <person name="Lage O.M."/>
            <person name="Pohl T."/>
            <person name="Merkel B.J."/>
            <person name="Hornburger P."/>
            <person name="Mueller R.-W."/>
            <person name="Bruemmer F."/>
            <person name="Labrenz M."/>
            <person name="Spormann A.M."/>
            <person name="Op Den Camp H."/>
            <person name="Overmann J."/>
            <person name="Amann R."/>
            <person name="Jetten M.S.M."/>
            <person name="Mascher T."/>
            <person name="Medema M.H."/>
            <person name="Devos D.P."/>
            <person name="Kaster A.-K."/>
            <person name="Ovreas L."/>
            <person name="Rohde M."/>
            <person name="Galperin M.Y."/>
            <person name="Jogler C."/>
        </authorList>
    </citation>
    <scope>NUCLEOTIDE SEQUENCE [LARGE SCALE GENOMIC DNA]</scope>
    <source>
        <strain evidence="1 2">Poly59</strain>
    </source>
</reference>
<dbReference type="AlphaFoldDB" id="A0A5C6F7X1"/>
<gene>
    <name evidence="1" type="ORF">Poly59_21720</name>
</gene>
<accession>A0A5C6F7X1</accession>
<name>A0A5C6F7X1_9BACT</name>
<evidence type="ECO:0000313" key="2">
    <source>
        <dbReference type="Proteomes" id="UP000317977"/>
    </source>
</evidence>
<dbReference type="RefSeq" id="WP_186776146.1">
    <property type="nucleotide sequence ID" value="NZ_SJPX01000002.1"/>
</dbReference>
<dbReference type="EMBL" id="SJPX01000002">
    <property type="protein sequence ID" value="TWU55869.1"/>
    <property type="molecule type" value="Genomic_DNA"/>
</dbReference>
<sequence>MVNGVHHGPITDKESGWMTSAEYADGEVGKKMGIAFDDPANGSDCVFTRDLEGNFT</sequence>
<protein>
    <submittedName>
        <fullName evidence="1">Uncharacterized protein</fullName>
    </submittedName>
</protein>
<dbReference type="Proteomes" id="UP000317977">
    <property type="component" value="Unassembled WGS sequence"/>
</dbReference>
<proteinExistence type="predicted"/>
<keyword evidence="2" id="KW-1185">Reference proteome</keyword>